<evidence type="ECO:0000256" key="6">
    <source>
        <dbReference type="ARBA" id="ARBA00022490"/>
    </source>
</evidence>
<dbReference type="Gene3D" id="1.20.58.200">
    <property type="entry name" value="Translin, domain 2"/>
    <property type="match status" value="1"/>
</dbReference>
<feature type="region of interest" description="Disordered" evidence="16">
    <location>
        <begin position="218"/>
        <end position="238"/>
    </location>
</feature>
<dbReference type="AlphaFoldDB" id="A0A152A8H8"/>
<dbReference type="InterPro" id="IPR033956">
    <property type="entry name" value="Translin"/>
</dbReference>
<comment type="subunit">
    <text evidence="4">Ring-shaped heterooctamer of six TSN and two TSNAX subunits, DNA/RNA binding occurs inside the ring.</text>
</comment>
<evidence type="ECO:0000256" key="8">
    <source>
        <dbReference type="ARBA" id="ARBA00022759"/>
    </source>
</evidence>
<dbReference type="GO" id="GO:0005737">
    <property type="term" value="C:cytoplasm"/>
    <property type="evidence" value="ECO:0007669"/>
    <property type="project" value="UniProtKB-SubCell"/>
</dbReference>
<evidence type="ECO:0000256" key="1">
    <source>
        <dbReference type="ARBA" id="ARBA00004123"/>
    </source>
</evidence>
<dbReference type="OrthoDB" id="829at2759"/>
<comment type="function">
    <text evidence="14">Exhibits both single-stranded and double-stranded endoribonuclease activity. May act as an activator of RNA-induced silencing complex (RISC) by facilitating endonucleolytic cleavage of the siRNA passenger strand.</text>
</comment>
<evidence type="ECO:0000313" key="18">
    <source>
        <dbReference type="Proteomes" id="UP000076078"/>
    </source>
</evidence>
<dbReference type="GO" id="GO:0003697">
    <property type="term" value="F:single-stranded DNA binding"/>
    <property type="evidence" value="ECO:0007669"/>
    <property type="project" value="InterPro"/>
</dbReference>
<evidence type="ECO:0000256" key="9">
    <source>
        <dbReference type="ARBA" id="ARBA00022801"/>
    </source>
</evidence>
<dbReference type="InterPro" id="IPR016069">
    <property type="entry name" value="Translin_C"/>
</dbReference>
<sequence>MNNIFEKFTTELEEEYQTRQNIKTITQQIDSVERKLTLYIQNYHQQQPQSQDKPNYQQLLKELEPIKEHFGQLKTLIKPIHYYKYRDHWKQHLSQIVFCLTFSNWIDNKTLLKIDEIQTLLNLDKPGAGQLSIELEDYLLGLCNLSNEMSRYCVNCVIRQDYDTPLKISLFVSDLFSGFRLLNLKNDIIRKRYDSMKYDLKRIEEVVYDISVRNLHNNTSTSNNNNTSTTNTENKMVE</sequence>
<dbReference type="EMBL" id="LODT01000004">
    <property type="protein sequence ID" value="KYR02532.1"/>
    <property type="molecule type" value="Genomic_DNA"/>
</dbReference>
<dbReference type="GO" id="GO:0005634">
    <property type="term" value="C:nucleus"/>
    <property type="evidence" value="ECO:0007669"/>
    <property type="project" value="UniProtKB-SubCell"/>
</dbReference>
<dbReference type="GO" id="GO:0043565">
    <property type="term" value="F:sequence-specific DNA binding"/>
    <property type="evidence" value="ECO:0007669"/>
    <property type="project" value="InterPro"/>
</dbReference>
<keyword evidence="11" id="KW-0238">DNA-binding</keyword>
<dbReference type="FunFam" id="1.20.58.190:FF:000001">
    <property type="entry name" value="Translin"/>
    <property type="match status" value="1"/>
</dbReference>
<gene>
    <name evidence="17" type="ORF">DLAC_01377</name>
</gene>
<evidence type="ECO:0000256" key="11">
    <source>
        <dbReference type="ARBA" id="ARBA00023125"/>
    </source>
</evidence>
<evidence type="ECO:0000256" key="14">
    <source>
        <dbReference type="ARBA" id="ARBA00025410"/>
    </source>
</evidence>
<comment type="subcellular location">
    <subcellularLocation>
        <location evidence="2">Cytoplasm</location>
    </subcellularLocation>
    <subcellularLocation>
        <location evidence="1">Nucleus</location>
    </subcellularLocation>
</comment>
<evidence type="ECO:0000256" key="16">
    <source>
        <dbReference type="SAM" id="MobiDB-lite"/>
    </source>
</evidence>
<comment type="similarity">
    <text evidence="3">Belongs to the translin family.</text>
</comment>
<dbReference type="Gene3D" id="1.20.58.190">
    <property type="entry name" value="Translin, domain 1"/>
    <property type="match status" value="1"/>
</dbReference>
<evidence type="ECO:0000256" key="4">
    <source>
        <dbReference type="ARBA" id="ARBA00011685"/>
    </source>
</evidence>
<evidence type="ECO:0000256" key="3">
    <source>
        <dbReference type="ARBA" id="ARBA00005902"/>
    </source>
</evidence>
<evidence type="ECO:0000256" key="15">
    <source>
        <dbReference type="ARBA" id="ARBA00030513"/>
    </source>
</evidence>
<dbReference type="SUPFAM" id="SSF74784">
    <property type="entry name" value="Translin"/>
    <property type="match status" value="1"/>
</dbReference>
<keyword evidence="12" id="KW-0539">Nucleus</keyword>
<dbReference type="STRING" id="361077.A0A152A8H8"/>
<evidence type="ECO:0000256" key="7">
    <source>
        <dbReference type="ARBA" id="ARBA00022722"/>
    </source>
</evidence>
<reference evidence="17 18" key="1">
    <citation type="submission" date="2015-12" db="EMBL/GenBank/DDBJ databases">
        <title>Dictyostelia acquired genes for synthesis and detection of signals that induce cell-type specialization by lateral gene transfer from prokaryotes.</title>
        <authorList>
            <person name="Gloeckner G."/>
            <person name="Schaap P."/>
        </authorList>
    </citation>
    <scope>NUCLEOTIDE SEQUENCE [LARGE SCALE GENOMIC DNA]</scope>
    <source>
        <strain evidence="17 18">TK</strain>
    </source>
</reference>
<evidence type="ECO:0000256" key="13">
    <source>
        <dbReference type="ARBA" id="ARBA00025374"/>
    </source>
</evidence>
<organism evidence="17 18">
    <name type="scientific">Tieghemostelium lacteum</name>
    <name type="common">Slime mold</name>
    <name type="synonym">Dictyostelium lacteum</name>
    <dbReference type="NCBI Taxonomy" id="361077"/>
    <lineage>
        <taxon>Eukaryota</taxon>
        <taxon>Amoebozoa</taxon>
        <taxon>Evosea</taxon>
        <taxon>Eumycetozoa</taxon>
        <taxon>Dictyostelia</taxon>
        <taxon>Dictyosteliales</taxon>
        <taxon>Raperosteliaceae</taxon>
        <taxon>Tieghemostelium</taxon>
    </lineage>
</organism>
<keyword evidence="18" id="KW-1185">Reference proteome</keyword>
<evidence type="ECO:0000256" key="10">
    <source>
        <dbReference type="ARBA" id="ARBA00022884"/>
    </source>
</evidence>
<keyword evidence="6" id="KW-0963">Cytoplasm</keyword>
<dbReference type="CDD" id="cd14819">
    <property type="entry name" value="Translin"/>
    <property type="match status" value="1"/>
</dbReference>
<accession>A0A152A8H8</accession>
<protein>
    <recommendedName>
        <fullName evidence="5">Translin</fullName>
    </recommendedName>
    <alternativeName>
        <fullName evidence="15">Component 3 of promoter of RISC</fullName>
    </alternativeName>
</protein>
<keyword evidence="9" id="KW-0378">Hydrolase</keyword>
<evidence type="ECO:0000256" key="12">
    <source>
        <dbReference type="ARBA" id="ARBA00023242"/>
    </source>
</evidence>
<dbReference type="FunFam" id="1.20.58.200:FF:000002">
    <property type="entry name" value="Putative translin"/>
    <property type="match status" value="1"/>
</dbReference>
<keyword evidence="8" id="KW-0255">Endonuclease</keyword>
<dbReference type="InterPro" id="IPR016068">
    <property type="entry name" value="Translin_N"/>
</dbReference>
<dbReference type="GO" id="GO:0003723">
    <property type="term" value="F:RNA binding"/>
    <property type="evidence" value="ECO:0007669"/>
    <property type="project" value="UniProtKB-KW"/>
</dbReference>
<dbReference type="FunCoup" id="A0A152A8H8">
    <property type="interactions" value="1106"/>
</dbReference>
<comment type="function">
    <text evidence="13">DNA-binding protein that specifically recognizes consensus sequences at the breakpoint junctions in chromosomal translocations, mostly involving immunoglobulin (Ig)/T-cell receptor gene segments. Seems to recognize single-stranded DNA ends generated by staggered breaks occurring at recombination hot spots.</text>
</comment>
<feature type="compositionally biased region" description="Low complexity" evidence="16">
    <location>
        <begin position="218"/>
        <end position="232"/>
    </location>
</feature>
<dbReference type="GO" id="GO:0004519">
    <property type="term" value="F:endonuclease activity"/>
    <property type="evidence" value="ECO:0007669"/>
    <property type="project" value="UniProtKB-KW"/>
</dbReference>
<dbReference type="Pfam" id="PF01997">
    <property type="entry name" value="Translin"/>
    <property type="match status" value="1"/>
</dbReference>
<evidence type="ECO:0000256" key="5">
    <source>
        <dbReference type="ARBA" id="ARBA00022196"/>
    </source>
</evidence>
<comment type="caution">
    <text evidence="17">The sequence shown here is derived from an EMBL/GenBank/DDBJ whole genome shotgun (WGS) entry which is preliminary data.</text>
</comment>
<keyword evidence="10" id="KW-0694">RNA-binding</keyword>
<dbReference type="Proteomes" id="UP000076078">
    <property type="component" value="Unassembled WGS sequence"/>
</dbReference>
<dbReference type="InterPro" id="IPR036081">
    <property type="entry name" value="Translin_sf"/>
</dbReference>
<proteinExistence type="inferred from homology"/>
<dbReference type="OMA" id="DAFHFTI"/>
<dbReference type="GO" id="GO:0016070">
    <property type="term" value="P:RNA metabolic process"/>
    <property type="evidence" value="ECO:0007669"/>
    <property type="project" value="InterPro"/>
</dbReference>
<dbReference type="PANTHER" id="PTHR10741">
    <property type="entry name" value="TRANSLIN AND TRANSLIN ASSOCIATED PROTEIN X"/>
    <property type="match status" value="1"/>
</dbReference>
<keyword evidence="7" id="KW-0540">Nuclease</keyword>
<dbReference type="InParanoid" id="A0A152A8H8"/>
<dbReference type="InterPro" id="IPR002848">
    <property type="entry name" value="Translin_fam"/>
</dbReference>
<evidence type="ECO:0000313" key="17">
    <source>
        <dbReference type="EMBL" id="KYR02532.1"/>
    </source>
</evidence>
<dbReference type="GO" id="GO:0016787">
    <property type="term" value="F:hydrolase activity"/>
    <property type="evidence" value="ECO:0007669"/>
    <property type="project" value="UniProtKB-KW"/>
</dbReference>
<evidence type="ECO:0000256" key="2">
    <source>
        <dbReference type="ARBA" id="ARBA00004496"/>
    </source>
</evidence>
<name>A0A152A8H8_TIELA</name>